<evidence type="ECO:0000313" key="3">
    <source>
        <dbReference type="EMBL" id="BCO08315.1"/>
    </source>
</evidence>
<keyword evidence="1" id="KW-0472">Membrane</keyword>
<feature type="transmembrane region" description="Helical" evidence="1">
    <location>
        <begin position="12"/>
        <end position="32"/>
    </location>
</feature>
<evidence type="ECO:0000313" key="4">
    <source>
        <dbReference type="Proteomes" id="UP001063350"/>
    </source>
</evidence>
<dbReference type="AlphaFoldDB" id="A0A915U9F0"/>
<proteinExistence type="predicted"/>
<keyword evidence="1" id="KW-0812">Transmembrane</keyword>
<keyword evidence="1" id="KW-1133">Transmembrane helix</keyword>
<dbReference type="RefSeq" id="WP_267928222.1">
    <property type="nucleotide sequence ID" value="NZ_AP024233.1"/>
</dbReference>
<dbReference type="Pfam" id="PF14358">
    <property type="entry name" value="DUF4405"/>
    <property type="match status" value="1"/>
</dbReference>
<feature type="domain" description="Flavinylation-associated cytochrome" evidence="2">
    <location>
        <begin position="6"/>
        <end position="72"/>
    </location>
</feature>
<dbReference type="InterPro" id="IPR025517">
    <property type="entry name" value="DUF4405"/>
</dbReference>
<dbReference type="Proteomes" id="UP001063350">
    <property type="component" value="Chromosome"/>
</dbReference>
<feature type="transmembrane region" description="Helical" evidence="1">
    <location>
        <begin position="52"/>
        <end position="70"/>
    </location>
</feature>
<sequence length="277" mass="30826">MNLRKITSLTMLISFVLLVVTSIILYIVPQGRVAYWADWKLWGLTKSQWGDLHINLGFLFLLAGFLHIVYNWKAIVAYLKDKSRQLKIFTANFNVALLLTLVVALGTYFQVPPMSTVINISDAIKDAAAEKYGEPPYGHAELSSLKLFARQTNLDLNQAMDLLTQAGIKFDGEQDKLIDIAKKNNVSPKKLYEIMLPAKKETETTHGLPDAPPAGFGRQALAEVCTRYGLNMPTVLRELKKQGISADPAKTIKEIAADNDMDPHALFEVLHGVATEK</sequence>
<accession>A0A915U9F0</accession>
<dbReference type="KEGG" id="ddu:GF1_06910"/>
<organism evidence="3 4">
    <name type="scientific">Desulfolithobacter dissulfuricans</name>
    <dbReference type="NCBI Taxonomy" id="2795293"/>
    <lineage>
        <taxon>Bacteria</taxon>
        <taxon>Pseudomonadati</taxon>
        <taxon>Thermodesulfobacteriota</taxon>
        <taxon>Desulfobulbia</taxon>
        <taxon>Desulfobulbales</taxon>
        <taxon>Desulfobulbaceae</taxon>
        <taxon>Desulfolithobacter</taxon>
    </lineage>
</organism>
<evidence type="ECO:0000259" key="2">
    <source>
        <dbReference type="Pfam" id="PF14358"/>
    </source>
</evidence>
<reference evidence="3" key="1">
    <citation type="submission" date="2020-12" db="EMBL/GenBank/DDBJ databases">
        <title>Desulfobium dissulfuricans gen. nov., sp. nov., a novel mesophilic, sulfate-reducing bacterium isolated from a deep-sea hydrothermal vent.</title>
        <authorList>
            <person name="Hashimoto Y."/>
            <person name="Tame A."/>
            <person name="Sawayama S."/>
            <person name="Miyazaki J."/>
            <person name="Takai K."/>
            <person name="Nakagawa S."/>
        </authorList>
    </citation>
    <scope>NUCLEOTIDE SEQUENCE</scope>
    <source>
        <strain evidence="3">GF1</strain>
    </source>
</reference>
<gene>
    <name evidence="3" type="ORF">GF1_06910</name>
</gene>
<protein>
    <recommendedName>
        <fullName evidence="2">Flavinylation-associated cytochrome domain-containing protein</fullName>
    </recommendedName>
</protein>
<name>A0A915U9F0_9BACT</name>
<dbReference type="EMBL" id="AP024233">
    <property type="protein sequence ID" value="BCO08315.1"/>
    <property type="molecule type" value="Genomic_DNA"/>
</dbReference>
<evidence type="ECO:0000256" key="1">
    <source>
        <dbReference type="SAM" id="Phobius"/>
    </source>
</evidence>
<keyword evidence="4" id="KW-1185">Reference proteome</keyword>
<feature type="transmembrane region" description="Helical" evidence="1">
    <location>
        <begin position="91"/>
        <end position="111"/>
    </location>
</feature>